<keyword evidence="6" id="KW-0521">NADP</keyword>
<dbReference type="InterPro" id="IPR036291">
    <property type="entry name" value="NAD(P)-bd_dom_sf"/>
</dbReference>
<dbReference type="EMBL" id="JAVRQI010000001">
    <property type="protein sequence ID" value="MDT1060361.1"/>
    <property type="molecule type" value="Genomic_DNA"/>
</dbReference>
<keyword evidence="6 8" id="KW-0560">Oxidoreductase</keyword>
<name>A0ABU3E816_9RHOB</name>
<dbReference type="PANTHER" id="PTHR10491:SF4">
    <property type="entry name" value="METHIONINE ADENOSYLTRANSFERASE 2 SUBUNIT BETA"/>
    <property type="match status" value="1"/>
</dbReference>
<evidence type="ECO:0000256" key="1">
    <source>
        <dbReference type="ARBA" id="ARBA00004781"/>
    </source>
</evidence>
<dbReference type="GO" id="GO:0008831">
    <property type="term" value="F:dTDP-4-dehydrorhamnose reductase activity"/>
    <property type="evidence" value="ECO:0007669"/>
    <property type="project" value="UniProtKB-EC"/>
</dbReference>
<comment type="caution">
    <text evidence="8">The sequence shown here is derived from an EMBL/GenBank/DDBJ whole genome shotgun (WGS) entry which is preliminary data.</text>
</comment>
<feature type="domain" description="RmlD-like substrate binding" evidence="7">
    <location>
        <begin position="4"/>
        <end position="282"/>
    </location>
</feature>
<accession>A0ABU3E816</accession>
<comment type="cofactor">
    <cofactor evidence="6">
        <name>Mg(2+)</name>
        <dbReference type="ChEBI" id="CHEBI:18420"/>
    </cofactor>
    <text evidence="6">Binds 1 Mg(2+) ion per monomer.</text>
</comment>
<dbReference type="Pfam" id="PF04321">
    <property type="entry name" value="RmlD_sub_bind"/>
    <property type="match status" value="1"/>
</dbReference>
<dbReference type="Proteomes" id="UP001251085">
    <property type="component" value="Unassembled WGS sequence"/>
</dbReference>
<dbReference type="Gene3D" id="3.90.25.10">
    <property type="entry name" value="UDP-galactose 4-epimerase, domain 1"/>
    <property type="match status" value="1"/>
</dbReference>
<comment type="catalytic activity">
    <reaction evidence="5 6">
        <text>dTDP-beta-L-rhamnose + NADP(+) = dTDP-4-dehydro-beta-L-rhamnose + NADPH + H(+)</text>
        <dbReference type="Rhea" id="RHEA:21796"/>
        <dbReference type="ChEBI" id="CHEBI:15378"/>
        <dbReference type="ChEBI" id="CHEBI:57510"/>
        <dbReference type="ChEBI" id="CHEBI:57783"/>
        <dbReference type="ChEBI" id="CHEBI:58349"/>
        <dbReference type="ChEBI" id="CHEBI:62830"/>
        <dbReference type="EC" id="1.1.1.133"/>
    </reaction>
</comment>
<dbReference type="EC" id="1.1.1.133" evidence="3 6"/>
<keyword evidence="9" id="KW-1185">Reference proteome</keyword>
<protein>
    <recommendedName>
        <fullName evidence="4 6">dTDP-4-dehydrorhamnose reductase</fullName>
        <ecNumber evidence="3 6">1.1.1.133</ecNumber>
    </recommendedName>
</protein>
<comment type="pathway">
    <text evidence="1 6">Carbohydrate biosynthesis; dTDP-L-rhamnose biosynthesis.</text>
</comment>
<comment type="similarity">
    <text evidence="2 6">Belongs to the dTDP-4-dehydrorhamnose reductase family.</text>
</comment>
<gene>
    <name evidence="8" type="primary">rfbD</name>
    <name evidence="8" type="ORF">RM190_00745</name>
</gene>
<evidence type="ECO:0000313" key="8">
    <source>
        <dbReference type="EMBL" id="MDT1060361.1"/>
    </source>
</evidence>
<evidence type="ECO:0000313" key="9">
    <source>
        <dbReference type="Proteomes" id="UP001251085"/>
    </source>
</evidence>
<reference evidence="9" key="1">
    <citation type="submission" date="2023-07" db="EMBL/GenBank/DDBJ databases">
        <title>Characterization of two Paracoccaceae strains isolated from Phycosphere and proposal of Xinfangfangia lacusdiani sp. nov.</title>
        <authorList>
            <person name="Deng Y."/>
            <person name="Zhang Y.Q."/>
        </authorList>
    </citation>
    <scope>NUCLEOTIDE SEQUENCE [LARGE SCALE GENOMIC DNA]</scope>
    <source>
        <strain evidence="9">CPCC 101403</strain>
    </source>
</reference>
<dbReference type="NCBIfam" id="TIGR01214">
    <property type="entry name" value="rmlD"/>
    <property type="match status" value="1"/>
</dbReference>
<dbReference type="InterPro" id="IPR005913">
    <property type="entry name" value="dTDP_dehydrorham_reduct"/>
</dbReference>
<sequence length="283" mass="29499">MTGLLVLGRTGQVATELARLAPDARFLGRDEADLADADACAAAVRAARPRAIINAAAYTAVDRAESEPALAEAVNAIAPAAMARAAAELGVPFLHISTDYVFDGSGDRPWREDDATGPLGVYGATKLAGERGIAAAGGHWAVLRTSWVFSAHGGNFVKTMMRLGAERPELRVVADQHGGPTPAGDIAAACLRMVSAMQGGQGKGGLYHFAGAPDTTWADFARAIMAQAGLGCRIIDIPGSDYPTPARRPGNSRLDCGAITRDFAIPRPDWRAGLANVVTELQQ</sequence>
<evidence type="ECO:0000256" key="5">
    <source>
        <dbReference type="ARBA" id="ARBA00048200"/>
    </source>
</evidence>
<dbReference type="InterPro" id="IPR029903">
    <property type="entry name" value="RmlD-like-bd"/>
</dbReference>
<dbReference type="Gene3D" id="3.40.50.720">
    <property type="entry name" value="NAD(P)-binding Rossmann-like Domain"/>
    <property type="match status" value="1"/>
</dbReference>
<dbReference type="RefSeq" id="WP_311757474.1">
    <property type="nucleotide sequence ID" value="NZ_JAVRQI010000001.1"/>
</dbReference>
<evidence type="ECO:0000256" key="6">
    <source>
        <dbReference type="RuleBase" id="RU364082"/>
    </source>
</evidence>
<dbReference type="CDD" id="cd05254">
    <property type="entry name" value="dTDP_HR_like_SDR_e"/>
    <property type="match status" value="1"/>
</dbReference>
<dbReference type="PANTHER" id="PTHR10491">
    <property type="entry name" value="DTDP-4-DEHYDRORHAMNOSE REDUCTASE"/>
    <property type="match status" value="1"/>
</dbReference>
<organism evidence="8 9">
    <name type="scientific">Paracoccus broussonetiae</name>
    <dbReference type="NCBI Taxonomy" id="3075834"/>
    <lineage>
        <taxon>Bacteria</taxon>
        <taxon>Pseudomonadati</taxon>
        <taxon>Pseudomonadota</taxon>
        <taxon>Alphaproteobacteria</taxon>
        <taxon>Rhodobacterales</taxon>
        <taxon>Paracoccaceae</taxon>
        <taxon>Paracoccus</taxon>
    </lineage>
</organism>
<dbReference type="SUPFAM" id="SSF51735">
    <property type="entry name" value="NAD(P)-binding Rossmann-fold domains"/>
    <property type="match status" value="1"/>
</dbReference>
<evidence type="ECO:0000256" key="4">
    <source>
        <dbReference type="ARBA" id="ARBA00017099"/>
    </source>
</evidence>
<evidence type="ECO:0000256" key="3">
    <source>
        <dbReference type="ARBA" id="ARBA00012929"/>
    </source>
</evidence>
<evidence type="ECO:0000256" key="2">
    <source>
        <dbReference type="ARBA" id="ARBA00010944"/>
    </source>
</evidence>
<proteinExistence type="inferred from homology"/>
<comment type="function">
    <text evidence="6">Catalyzes the reduction of dTDP-6-deoxy-L-lyxo-4-hexulose to yield dTDP-L-rhamnose.</text>
</comment>
<evidence type="ECO:0000259" key="7">
    <source>
        <dbReference type="Pfam" id="PF04321"/>
    </source>
</evidence>